<dbReference type="Proteomes" id="UP000245523">
    <property type="component" value="Unassembled WGS sequence"/>
</dbReference>
<sequence length="204" mass="23572">MSLREMHEQQKQSSPREQLQELNRQSRTELENSLLKEALAMSSENCEELMKQSNQEQVRAEQNRQRDAEQNRKLISELKQSVELLKNSNELLQDAISGEIGSLKDEVKENTVQEVRKALQANIEAIQRATKLLEKQSDTLTSVMKQKIRELEESKNSFFRYEGLKLYLFWGGMVCNILVFLMLLYGMISKLLLSGKSSNINTIC</sequence>
<evidence type="ECO:0000313" key="4">
    <source>
        <dbReference type="Proteomes" id="UP000245523"/>
    </source>
</evidence>
<keyword evidence="2" id="KW-1133">Transmembrane helix</keyword>
<dbReference type="RefSeq" id="WP_408609882.1">
    <property type="nucleotide sequence ID" value="NZ_QGHD01000052.1"/>
</dbReference>
<gene>
    <name evidence="3" type="ORF">B0H50_1522</name>
</gene>
<accession>A0ABX5LHW7</accession>
<feature type="compositionally biased region" description="Polar residues" evidence="1">
    <location>
        <begin position="11"/>
        <end position="23"/>
    </location>
</feature>
<evidence type="ECO:0000313" key="3">
    <source>
        <dbReference type="EMBL" id="PWK84791.1"/>
    </source>
</evidence>
<evidence type="ECO:0000256" key="2">
    <source>
        <dbReference type="SAM" id="Phobius"/>
    </source>
</evidence>
<feature type="region of interest" description="Disordered" evidence="1">
    <location>
        <begin position="1"/>
        <end position="28"/>
    </location>
</feature>
<organism evidence="3 4">
    <name type="scientific">Hallerella porci</name>
    <dbReference type="NCBI Taxonomy" id="1945871"/>
    <lineage>
        <taxon>Bacteria</taxon>
        <taxon>Pseudomonadati</taxon>
        <taxon>Fibrobacterota</taxon>
        <taxon>Fibrobacteria</taxon>
        <taxon>Fibrobacterales</taxon>
        <taxon>Fibrobacteraceae</taxon>
        <taxon>Hallerella</taxon>
    </lineage>
</organism>
<feature type="transmembrane region" description="Helical" evidence="2">
    <location>
        <begin position="166"/>
        <end position="188"/>
    </location>
</feature>
<keyword evidence="2" id="KW-0472">Membrane</keyword>
<protein>
    <submittedName>
        <fullName evidence="3">Uncharacterized protein</fullName>
    </submittedName>
</protein>
<proteinExistence type="predicted"/>
<dbReference type="EMBL" id="QGHD01000052">
    <property type="protein sequence ID" value="PWK84791.1"/>
    <property type="molecule type" value="Genomic_DNA"/>
</dbReference>
<keyword evidence="4" id="KW-1185">Reference proteome</keyword>
<feature type="region of interest" description="Disordered" evidence="1">
    <location>
        <begin position="51"/>
        <end position="70"/>
    </location>
</feature>
<reference evidence="3 4" key="1">
    <citation type="submission" date="2018-05" db="EMBL/GenBank/DDBJ databases">
        <title>Animal gut microbial communities from fecal samples from Wisconsin, USA.</title>
        <authorList>
            <person name="Neumann A."/>
        </authorList>
    </citation>
    <scope>NUCLEOTIDE SEQUENCE [LARGE SCALE GENOMIC DNA]</scope>
    <source>
        <strain evidence="3 4">UWS4</strain>
    </source>
</reference>
<comment type="caution">
    <text evidence="3">The sequence shown here is derived from an EMBL/GenBank/DDBJ whole genome shotgun (WGS) entry which is preliminary data.</text>
</comment>
<feature type="compositionally biased region" description="Basic and acidic residues" evidence="1">
    <location>
        <begin position="58"/>
        <end position="70"/>
    </location>
</feature>
<evidence type="ECO:0000256" key="1">
    <source>
        <dbReference type="SAM" id="MobiDB-lite"/>
    </source>
</evidence>
<name>A0ABX5LHW7_9BACT</name>
<keyword evidence="2" id="KW-0812">Transmembrane</keyword>
<feature type="compositionally biased region" description="Basic and acidic residues" evidence="1">
    <location>
        <begin position="1"/>
        <end position="10"/>
    </location>
</feature>